<dbReference type="InterPro" id="IPR010315">
    <property type="entry name" value="DUF915_hydro-like"/>
</dbReference>
<dbReference type="Gene3D" id="3.40.50.1820">
    <property type="entry name" value="alpha/beta hydrolase"/>
    <property type="match status" value="1"/>
</dbReference>
<dbReference type="AlphaFoldDB" id="A0A940P982"/>
<comment type="caution">
    <text evidence="1">The sequence shown here is derived from an EMBL/GenBank/DDBJ whole genome shotgun (WGS) entry which is preliminary data.</text>
</comment>
<sequence length="292" mass="32331">MGSTKWLKRAILVSGSILALKKGQQFLQKRASFKQLTIGEEVATIPTVLIHGTNGTRRSLGGMIARWDKQGVAYKALDVEISKAGKLQLNGHWQSFRTHKHPLVQVIFKEGDPPEWQQGAWVKEVLLLLKQHLGIEEVYLMGHSMGGVAGLRYIVDNSFDPSLPRVKKLAVVGAPFNGEIVDSSGRTAYDLGPNGPVHASETYRYFHTYRKSIPKSLAVFNVYGDLKNGSRSDGFVSVDSARALGFLVKGKVASYREHLVLGLKAQHSLLHENQQIDRLVAHFLWGAKSLIL</sequence>
<reference evidence="1" key="1">
    <citation type="submission" date="2020-12" db="EMBL/GenBank/DDBJ databases">
        <title>Vagococcus allomyrinae sp. nov. and Enterococcus lavae sp. nov., isolated from the larvae of Allomyrina dichotoma.</title>
        <authorList>
            <person name="Lee S.D."/>
        </authorList>
    </citation>
    <scope>NUCLEOTIDE SEQUENCE</scope>
    <source>
        <strain evidence="1">BWB3-3</strain>
    </source>
</reference>
<accession>A0A940P982</accession>
<keyword evidence="1" id="KW-0378">Hydrolase</keyword>
<evidence type="ECO:0000313" key="2">
    <source>
        <dbReference type="Proteomes" id="UP000674938"/>
    </source>
</evidence>
<dbReference type="GO" id="GO:0016787">
    <property type="term" value="F:hydrolase activity"/>
    <property type="evidence" value="ECO:0007669"/>
    <property type="project" value="UniProtKB-KW"/>
</dbReference>
<dbReference type="EMBL" id="JAEEGA010000002">
    <property type="protein sequence ID" value="MBP1040435.1"/>
    <property type="molecule type" value="Genomic_DNA"/>
</dbReference>
<protein>
    <submittedName>
        <fullName evidence="1">Alpha/beta hydrolase</fullName>
    </submittedName>
</protein>
<dbReference type="SUPFAM" id="SSF53474">
    <property type="entry name" value="alpha/beta-Hydrolases"/>
    <property type="match status" value="1"/>
</dbReference>
<organism evidence="1 2">
    <name type="scientific">Vagococcus allomyrinae</name>
    <dbReference type="NCBI Taxonomy" id="2794353"/>
    <lineage>
        <taxon>Bacteria</taxon>
        <taxon>Bacillati</taxon>
        <taxon>Bacillota</taxon>
        <taxon>Bacilli</taxon>
        <taxon>Lactobacillales</taxon>
        <taxon>Enterococcaceae</taxon>
        <taxon>Vagococcus</taxon>
    </lineage>
</organism>
<dbReference type="Pfam" id="PF06028">
    <property type="entry name" value="DUF915"/>
    <property type="match status" value="1"/>
</dbReference>
<evidence type="ECO:0000313" key="1">
    <source>
        <dbReference type="EMBL" id="MBP1040435.1"/>
    </source>
</evidence>
<gene>
    <name evidence="1" type="ORF">I6N95_05340</name>
</gene>
<dbReference type="InterPro" id="IPR029058">
    <property type="entry name" value="AB_hydrolase_fold"/>
</dbReference>
<keyword evidence="2" id="KW-1185">Reference proteome</keyword>
<name>A0A940P982_9ENTE</name>
<dbReference type="Proteomes" id="UP000674938">
    <property type="component" value="Unassembled WGS sequence"/>
</dbReference>
<proteinExistence type="predicted"/>